<sequence length="184" mass="20323">MPRVIYNTATSFNGFIADESNSLDWLFAVEAPEPAVHERFLSGIGVLVQGSTTYEWVLREENLLETPEKWPTYFGPRPTFVFTSRTLPVPEGADVRFVSGAVDTVFERLTEAAGDRDIWIVGGGDLAGQFLDSGYLDEIQLSVAPAALTGGAPLFPRRVNPDALVLREATQQGQFAQLIYEVRR</sequence>
<evidence type="ECO:0000313" key="3">
    <source>
        <dbReference type="Proteomes" id="UP000295411"/>
    </source>
</evidence>
<organism evidence="2 3">
    <name type="scientific">Arthrobacter crusticola</name>
    <dbReference type="NCBI Taxonomy" id="2547960"/>
    <lineage>
        <taxon>Bacteria</taxon>
        <taxon>Bacillati</taxon>
        <taxon>Actinomycetota</taxon>
        <taxon>Actinomycetes</taxon>
        <taxon>Micrococcales</taxon>
        <taxon>Micrococcaceae</taxon>
        <taxon>Arthrobacter</taxon>
    </lineage>
</organism>
<dbReference type="AlphaFoldDB" id="A0A4R5TZ25"/>
<gene>
    <name evidence="2" type="ORF">E2F48_04690</name>
</gene>
<dbReference type="InterPro" id="IPR050765">
    <property type="entry name" value="Riboflavin_Biosynth_HTPR"/>
</dbReference>
<dbReference type="Gene3D" id="3.40.430.10">
    <property type="entry name" value="Dihydrofolate Reductase, subunit A"/>
    <property type="match status" value="1"/>
</dbReference>
<dbReference type="PANTHER" id="PTHR38011">
    <property type="entry name" value="DIHYDROFOLATE REDUCTASE FAMILY PROTEIN (AFU_ORTHOLOGUE AFUA_8G06820)"/>
    <property type="match status" value="1"/>
</dbReference>
<dbReference type="SUPFAM" id="SSF53597">
    <property type="entry name" value="Dihydrofolate reductase-like"/>
    <property type="match status" value="1"/>
</dbReference>
<dbReference type="EMBL" id="SMTK01000002">
    <property type="protein sequence ID" value="TDK26498.1"/>
    <property type="molecule type" value="Genomic_DNA"/>
</dbReference>
<dbReference type="RefSeq" id="WP_133402859.1">
    <property type="nucleotide sequence ID" value="NZ_SMTK01000002.1"/>
</dbReference>
<feature type="domain" description="Bacterial bifunctional deaminase-reductase C-terminal" evidence="1">
    <location>
        <begin position="3"/>
        <end position="157"/>
    </location>
</feature>
<keyword evidence="3" id="KW-1185">Reference proteome</keyword>
<comment type="caution">
    <text evidence="2">The sequence shown here is derived from an EMBL/GenBank/DDBJ whole genome shotgun (WGS) entry which is preliminary data.</text>
</comment>
<dbReference type="GO" id="GO:0008703">
    <property type="term" value="F:5-amino-6-(5-phosphoribosylamino)uracil reductase activity"/>
    <property type="evidence" value="ECO:0007669"/>
    <property type="project" value="InterPro"/>
</dbReference>
<protein>
    <submittedName>
        <fullName evidence="2">Dihydrofolate reductase</fullName>
    </submittedName>
</protein>
<dbReference type="InterPro" id="IPR024072">
    <property type="entry name" value="DHFR-like_dom_sf"/>
</dbReference>
<dbReference type="Pfam" id="PF01872">
    <property type="entry name" value="RibD_C"/>
    <property type="match status" value="1"/>
</dbReference>
<dbReference type="Proteomes" id="UP000295411">
    <property type="component" value="Unassembled WGS sequence"/>
</dbReference>
<accession>A0A4R5TZ25</accession>
<dbReference type="PANTHER" id="PTHR38011:SF11">
    <property type="entry name" value="2,5-DIAMINO-6-RIBOSYLAMINO-4(3H)-PYRIMIDINONE 5'-PHOSPHATE REDUCTASE"/>
    <property type="match status" value="1"/>
</dbReference>
<proteinExistence type="predicted"/>
<dbReference type="OrthoDB" id="3427770at2"/>
<evidence type="ECO:0000313" key="2">
    <source>
        <dbReference type="EMBL" id="TDK26498.1"/>
    </source>
</evidence>
<dbReference type="InterPro" id="IPR002734">
    <property type="entry name" value="RibDG_C"/>
</dbReference>
<reference evidence="2 3" key="1">
    <citation type="submission" date="2019-03" db="EMBL/GenBank/DDBJ databases">
        <title>Arthrobacter sp. nov., an bacterium isolated from biocrust in Mu Us Desert.</title>
        <authorList>
            <person name="Lixiong L."/>
        </authorList>
    </citation>
    <scope>NUCLEOTIDE SEQUENCE [LARGE SCALE GENOMIC DNA]</scope>
    <source>
        <strain evidence="2 3">SLN-3</strain>
    </source>
</reference>
<name>A0A4R5TZ25_9MICC</name>
<dbReference type="GO" id="GO:0009231">
    <property type="term" value="P:riboflavin biosynthetic process"/>
    <property type="evidence" value="ECO:0007669"/>
    <property type="project" value="InterPro"/>
</dbReference>
<evidence type="ECO:0000259" key="1">
    <source>
        <dbReference type="Pfam" id="PF01872"/>
    </source>
</evidence>